<dbReference type="PROSITE" id="PS51186">
    <property type="entry name" value="GNAT"/>
    <property type="match status" value="1"/>
</dbReference>
<proteinExistence type="predicted"/>
<gene>
    <name evidence="2" type="ORF">D0C36_15500</name>
</gene>
<dbReference type="AlphaFoldDB" id="A0A372NU51"/>
<organism evidence="2 3">
    <name type="scientific">Mucilaginibacter conchicola</name>
    <dbReference type="NCBI Taxonomy" id="2303333"/>
    <lineage>
        <taxon>Bacteria</taxon>
        <taxon>Pseudomonadati</taxon>
        <taxon>Bacteroidota</taxon>
        <taxon>Sphingobacteriia</taxon>
        <taxon>Sphingobacteriales</taxon>
        <taxon>Sphingobacteriaceae</taxon>
        <taxon>Mucilaginibacter</taxon>
    </lineage>
</organism>
<dbReference type="Pfam" id="PF13508">
    <property type="entry name" value="Acetyltransf_7"/>
    <property type="match status" value="1"/>
</dbReference>
<name>A0A372NU51_9SPHI</name>
<evidence type="ECO:0000313" key="2">
    <source>
        <dbReference type="EMBL" id="RFZ92800.1"/>
    </source>
</evidence>
<dbReference type="InterPro" id="IPR000182">
    <property type="entry name" value="GNAT_dom"/>
</dbReference>
<evidence type="ECO:0000313" key="3">
    <source>
        <dbReference type="Proteomes" id="UP000264217"/>
    </source>
</evidence>
<dbReference type="SUPFAM" id="SSF55729">
    <property type="entry name" value="Acyl-CoA N-acyltransferases (Nat)"/>
    <property type="match status" value="1"/>
</dbReference>
<protein>
    <submittedName>
        <fullName evidence="2">N-acetyltransferase</fullName>
    </submittedName>
</protein>
<comment type="caution">
    <text evidence="2">The sequence shown here is derived from an EMBL/GenBank/DDBJ whole genome shotgun (WGS) entry which is preliminary data.</text>
</comment>
<feature type="domain" description="N-acetyltransferase" evidence="1">
    <location>
        <begin position="4"/>
        <end position="156"/>
    </location>
</feature>
<dbReference type="RefSeq" id="WP_117392508.1">
    <property type="nucleotide sequence ID" value="NZ_QWDC01000002.1"/>
</dbReference>
<accession>A0A372NU51</accession>
<dbReference type="Proteomes" id="UP000264217">
    <property type="component" value="Unassembled WGS sequence"/>
</dbReference>
<dbReference type="GO" id="GO:0016747">
    <property type="term" value="F:acyltransferase activity, transferring groups other than amino-acyl groups"/>
    <property type="evidence" value="ECO:0007669"/>
    <property type="project" value="InterPro"/>
</dbReference>
<dbReference type="OrthoDB" id="1073140at2"/>
<keyword evidence="3" id="KW-1185">Reference proteome</keyword>
<dbReference type="InterPro" id="IPR016181">
    <property type="entry name" value="Acyl_CoA_acyltransferase"/>
</dbReference>
<sequence>MPEVEYPARLTEQQKQTLLDIWNTEYPKQLCMPGINEFDAYLNSLTNPTYLLLRADDGEIIGWATLFTVETVRCFFIMLKSKMHGKGCGTLLLNALKAKESVLFGWAVDHNRDVKADGTPYPSPVDFYRKNGFTINNELRLETDILSAVNIHWQADA</sequence>
<evidence type="ECO:0000259" key="1">
    <source>
        <dbReference type="PROSITE" id="PS51186"/>
    </source>
</evidence>
<keyword evidence="2" id="KW-0808">Transferase</keyword>
<dbReference type="EMBL" id="QWDC01000002">
    <property type="protein sequence ID" value="RFZ92800.1"/>
    <property type="molecule type" value="Genomic_DNA"/>
</dbReference>
<reference evidence="2 3" key="1">
    <citation type="submission" date="2018-08" db="EMBL/GenBank/DDBJ databases">
        <title>Mucilaginibacter sp. MYSH2.</title>
        <authorList>
            <person name="Seo T."/>
        </authorList>
    </citation>
    <scope>NUCLEOTIDE SEQUENCE [LARGE SCALE GENOMIC DNA]</scope>
    <source>
        <strain evidence="2 3">MYSH2</strain>
    </source>
</reference>
<dbReference type="Gene3D" id="3.40.630.30">
    <property type="match status" value="1"/>
</dbReference>